<evidence type="ECO:0000313" key="1">
    <source>
        <dbReference type="EMBL" id="SOQ54885.1"/>
    </source>
</evidence>
<dbReference type="EMBL" id="ODYU01010051">
    <property type="protein sequence ID" value="SOQ54885.1"/>
    <property type="molecule type" value="Genomic_DNA"/>
</dbReference>
<organism evidence="1">
    <name type="scientific">Spodoptera frugiperda</name>
    <name type="common">Fall armyworm</name>
    <dbReference type="NCBI Taxonomy" id="7108"/>
    <lineage>
        <taxon>Eukaryota</taxon>
        <taxon>Metazoa</taxon>
        <taxon>Ecdysozoa</taxon>
        <taxon>Arthropoda</taxon>
        <taxon>Hexapoda</taxon>
        <taxon>Insecta</taxon>
        <taxon>Pterygota</taxon>
        <taxon>Neoptera</taxon>
        <taxon>Endopterygota</taxon>
        <taxon>Lepidoptera</taxon>
        <taxon>Glossata</taxon>
        <taxon>Ditrysia</taxon>
        <taxon>Noctuoidea</taxon>
        <taxon>Noctuidae</taxon>
        <taxon>Amphipyrinae</taxon>
        <taxon>Spodoptera</taxon>
    </lineage>
</organism>
<accession>A0A2H1WP89</accession>
<reference evidence="1" key="1">
    <citation type="submission" date="2016-07" db="EMBL/GenBank/DDBJ databases">
        <authorList>
            <person name="Bretaudeau A."/>
        </authorList>
    </citation>
    <scope>NUCLEOTIDE SEQUENCE</scope>
    <source>
        <strain evidence="1">Rice</strain>
        <tissue evidence="1">Whole body</tissue>
    </source>
</reference>
<protein>
    <submittedName>
        <fullName evidence="1">SFRICE_033291</fullName>
    </submittedName>
</protein>
<proteinExistence type="predicted"/>
<sequence>MLPGFKAGKGTGWKYNFPSPALSEARGSVRLLLTKNHSVPKRAAPRKVFRDHVLSITGPHIWWSDDSLRRAIRSGLVLDRRQANLACRLKTDPCLRWPETVLRSPTPGVSSATRRLRRDENSRYYLT</sequence>
<name>A0A2H1WP89_SPOFR</name>
<gene>
    <name evidence="1" type="ORF">SFRICE_033291</name>
</gene>
<dbReference type="AlphaFoldDB" id="A0A2H1WP89"/>